<dbReference type="Gene3D" id="3.40.630.30">
    <property type="match status" value="1"/>
</dbReference>
<evidence type="ECO:0000313" key="3">
    <source>
        <dbReference type="Proteomes" id="UP001404956"/>
    </source>
</evidence>
<dbReference type="Pfam" id="PF00583">
    <property type="entry name" value="Acetyltransf_1"/>
    <property type="match status" value="1"/>
</dbReference>
<proteinExistence type="predicted"/>
<reference evidence="2 3" key="1">
    <citation type="submission" date="2024-02" db="EMBL/GenBank/DDBJ databases">
        <title>Deinococcus aluminii NBRC 112889.</title>
        <authorList>
            <person name="Ichikawa N."/>
            <person name="Katano-Makiyama Y."/>
            <person name="Hidaka K."/>
        </authorList>
    </citation>
    <scope>NUCLEOTIDE SEQUENCE [LARGE SCALE GENOMIC DNA]</scope>
    <source>
        <strain evidence="2 3">NBRC 112889</strain>
    </source>
</reference>
<dbReference type="EMBL" id="BAABRV010000001">
    <property type="protein sequence ID" value="GAA5532201.1"/>
    <property type="molecule type" value="Genomic_DNA"/>
</dbReference>
<keyword evidence="3" id="KW-1185">Reference proteome</keyword>
<dbReference type="SUPFAM" id="SSF55729">
    <property type="entry name" value="Acyl-CoA N-acyltransferases (Nat)"/>
    <property type="match status" value="1"/>
</dbReference>
<comment type="caution">
    <text evidence="2">The sequence shown here is derived from an EMBL/GenBank/DDBJ whole genome shotgun (WGS) entry which is preliminary data.</text>
</comment>
<dbReference type="InterPro" id="IPR038764">
    <property type="entry name" value="GNAT_N_AcTrfase_prd"/>
</dbReference>
<name>A0ABP9X9Y9_9DEIO</name>
<dbReference type="PANTHER" id="PTHR41700">
    <property type="entry name" value="GCN5-RELATED N-ACETYLTRANSFERASE"/>
    <property type="match status" value="1"/>
</dbReference>
<dbReference type="Proteomes" id="UP001404956">
    <property type="component" value="Unassembled WGS sequence"/>
</dbReference>
<protein>
    <recommendedName>
        <fullName evidence="1">N-acetyltransferase domain-containing protein</fullName>
    </recommendedName>
</protein>
<sequence length="254" mass="27324">MQVSAPLTIRDLHGPQELTAAEDLQLRVWGGSERDVFPRDALRALEHIGGLVAGAVTGGEVVGLVVGLPTADPRVQHSHLLAVHPGWRGGGLARRLKLYQRDWCLARGISRVEWTYDPLRAVNAHFNIHRLGATADTYLDDFYGEMGGINAGVASDRLVAVWDLTGPPPARPGSPATLPAVNAPEDGRFLPIPPGAEAVRLHIPADLGALLTSQPARAVQWRTQTRQAFHALLGDGYRVTDFLAGDAPAYVLSR</sequence>
<dbReference type="PROSITE" id="PS51186">
    <property type="entry name" value="GNAT"/>
    <property type="match status" value="1"/>
</dbReference>
<dbReference type="PANTHER" id="PTHR41700:SF1">
    <property type="entry name" value="N-ACETYLTRANSFERASE DOMAIN-CONTAINING PROTEIN"/>
    <property type="match status" value="1"/>
</dbReference>
<feature type="domain" description="N-acetyltransferase" evidence="1">
    <location>
        <begin position="7"/>
        <end position="159"/>
    </location>
</feature>
<accession>A0ABP9X9Y9</accession>
<dbReference type="InterPro" id="IPR016181">
    <property type="entry name" value="Acyl_CoA_acyltransferase"/>
</dbReference>
<evidence type="ECO:0000313" key="2">
    <source>
        <dbReference type="EMBL" id="GAA5532201.1"/>
    </source>
</evidence>
<evidence type="ECO:0000259" key="1">
    <source>
        <dbReference type="PROSITE" id="PS51186"/>
    </source>
</evidence>
<gene>
    <name evidence="2" type="ORF">Dalu01_00582</name>
</gene>
<organism evidence="2 3">
    <name type="scientific">Deinococcus aluminii</name>
    <dbReference type="NCBI Taxonomy" id="1656885"/>
    <lineage>
        <taxon>Bacteria</taxon>
        <taxon>Thermotogati</taxon>
        <taxon>Deinococcota</taxon>
        <taxon>Deinococci</taxon>
        <taxon>Deinococcales</taxon>
        <taxon>Deinococcaceae</taxon>
        <taxon>Deinococcus</taxon>
    </lineage>
</organism>
<dbReference type="InterPro" id="IPR000182">
    <property type="entry name" value="GNAT_dom"/>
</dbReference>